<evidence type="ECO:0000313" key="5">
    <source>
        <dbReference type="Proteomes" id="UP001642260"/>
    </source>
</evidence>
<sequence length="177" mass="18373">MTASNDGASSFTNISVEEHFSVSQSSSGGQFVGPTEEISTAAEALIGRSATLTEALKAAAINVGHKPVETTDLAAIKEVEARATGDDIETGDSVTAVASEAVVRNKKVGKEDDKKIHLGDIVAEIDVKVTRDKSVTSEDAEAVVQAELNHSPYNHVIPGGVAESVAAAYKLNRSPSL</sequence>
<dbReference type="PANTHER" id="PTHR31174">
    <property type="entry name" value="SEED MATURATION FAMILY PROTEIN"/>
    <property type="match status" value="1"/>
</dbReference>
<evidence type="ECO:0000256" key="2">
    <source>
        <dbReference type="ARBA" id="ARBA00022737"/>
    </source>
</evidence>
<feature type="domain" description="SMP" evidence="3">
    <location>
        <begin position="51"/>
        <end position="107"/>
    </location>
</feature>
<proteinExistence type="inferred from homology"/>
<dbReference type="AlphaFoldDB" id="A0ABC8M0S5"/>
<keyword evidence="5" id="KW-1185">Reference proteome</keyword>
<reference evidence="4 5" key="1">
    <citation type="submission" date="2022-03" db="EMBL/GenBank/DDBJ databases">
        <authorList>
            <person name="Macdonald S."/>
            <person name="Ahmed S."/>
            <person name="Newling K."/>
        </authorList>
    </citation>
    <scope>NUCLEOTIDE SEQUENCE [LARGE SCALE GENOMIC DNA]</scope>
</reference>
<feature type="domain" description="SMP" evidence="3">
    <location>
        <begin position="116"/>
        <end position="173"/>
    </location>
</feature>
<protein>
    <recommendedName>
        <fullName evidence="3">SMP domain-containing protein</fullName>
    </recommendedName>
</protein>
<dbReference type="EMBL" id="CAKOAT010830710">
    <property type="protein sequence ID" value="CAH8389400.1"/>
    <property type="molecule type" value="Genomic_DNA"/>
</dbReference>
<dbReference type="Proteomes" id="UP001642260">
    <property type="component" value="Unassembled WGS sequence"/>
</dbReference>
<keyword evidence="2" id="KW-0677">Repeat</keyword>
<dbReference type="PANTHER" id="PTHR31174:SF27">
    <property type="entry name" value="LATE EMBRYOGENESIS ABUNDANT PROTEIN 49-RELATED"/>
    <property type="match status" value="1"/>
</dbReference>
<organism evidence="4 5">
    <name type="scientific">Eruca vesicaria subsp. sativa</name>
    <name type="common">Garden rocket</name>
    <name type="synonym">Eruca sativa</name>
    <dbReference type="NCBI Taxonomy" id="29727"/>
    <lineage>
        <taxon>Eukaryota</taxon>
        <taxon>Viridiplantae</taxon>
        <taxon>Streptophyta</taxon>
        <taxon>Embryophyta</taxon>
        <taxon>Tracheophyta</taxon>
        <taxon>Spermatophyta</taxon>
        <taxon>Magnoliopsida</taxon>
        <taxon>eudicotyledons</taxon>
        <taxon>Gunneridae</taxon>
        <taxon>Pentapetalae</taxon>
        <taxon>rosids</taxon>
        <taxon>malvids</taxon>
        <taxon>Brassicales</taxon>
        <taxon>Brassicaceae</taxon>
        <taxon>Brassiceae</taxon>
        <taxon>Eruca</taxon>
    </lineage>
</organism>
<name>A0ABC8M0S5_ERUVS</name>
<evidence type="ECO:0000256" key="1">
    <source>
        <dbReference type="ARBA" id="ARBA00010733"/>
    </source>
</evidence>
<dbReference type="InterPro" id="IPR042971">
    <property type="entry name" value="LEA_SMP"/>
</dbReference>
<dbReference type="InterPro" id="IPR007011">
    <property type="entry name" value="LEA_SMP_dom"/>
</dbReference>
<dbReference type="Pfam" id="PF04927">
    <property type="entry name" value="SMP"/>
    <property type="match status" value="2"/>
</dbReference>
<gene>
    <name evidence="4" type="ORF">ERUC_LOCUS41883</name>
</gene>
<evidence type="ECO:0000259" key="3">
    <source>
        <dbReference type="Pfam" id="PF04927"/>
    </source>
</evidence>
<comment type="caution">
    <text evidence="4">The sequence shown here is derived from an EMBL/GenBank/DDBJ whole genome shotgun (WGS) entry which is preliminary data.</text>
</comment>
<accession>A0ABC8M0S5</accession>
<comment type="similarity">
    <text evidence="1">Belongs to the LEA type SMP family.</text>
</comment>
<evidence type="ECO:0000313" key="4">
    <source>
        <dbReference type="EMBL" id="CAH8389400.1"/>
    </source>
</evidence>